<evidence type="ECO:0000313" key="4">
    <source>
        <dbReference type="Proteomes" id="UP000237271"/>
    </source>
</evidence>
<feature type="compositionally biased region" description="Low complexity" evidence="1">
    <location>
        <begin position="145"/>
        <end position="166"/>
    </location>
</feature>
<proteinExistence type="predicted"/>
<feature type="region of interest" description="Disordered" evidence="1">
    <location>
        <begin position="139"/>
        <end position="193"/>
    </location>
</feature>
<dbReference type="SMART" id="SM01187">
    <property type="entry name" value="Elicitin"/>
    <property type="match status" value="2"/>
</dbReference>
<dbReference type="EMBL" id="NCKW01004963">
    <property type="protein sequence ID" value="POM73958.1"/>
    <property type="molecule type" value="Genomic_DNA"/>
</dbReference>
<dbReference type="Proteomes" id="UP000237271">
    <property type="component" value="Unassembled WGS sequence"/>
</dbReference>
<feature type="chain" id="PRO_5015174704" evidence="2">
    <location>
        <begin position="24"/>
        <end position="324"/>
    </location>
</feature>
<evidence type="ECO:0000313" key="3">
    <source>
        <dbReference type="EMBL" id="POM73958.1"/>
    </source>
</evidence>
<name>A0A2P4Y826_9STRA</name>
<dbReference type="OrthoDB" id="129376at2759"/>
<organism evidence="3 4">
    <name type="scientific">Phytophthora palmivora</name>
    <dbReference type="NCBI Taxonomy" id="4796"/>
    <lineage>
        <taxon>Eukaryota</taxon>
        <taxon>Sar</taxon>
        <taxon>Stramenopiles</taxon>
        <taxon>Oomycota</taxon>
        <taxon>Peronosporomycetes</taxon>
        <taxon>Peronosporales</taxon>
        <taxon>Peronosporaceae</taxon>
        <taxon>Phytophthora</taxon>
    </lineage>
</organism>
<dbReference type="AlphaFoldDB" id="A0A2P4Y826"/>
<protein>
    <submittedName>
        <fullName evidence="3">Elicitin-like protein</fullName>
    </submittedName>
</protein>
<keyword evidence="2" id="KW-0732">Signal</keyword>
<reference evidence="3 4" key="1">
    <citation type="journal article" date="2017" name="Genome Biol. Evol.">
        <title>Phytophthora megakarya and P. palmivora, closely related causal agents of cacao black pod rot, underwent increases in genome sizes and gene numbers by different mechanisms.</title>
        <authorList>
            <person name="Ali S.S."/>
            <person name="Shao J."/>
            <person name="Lary D.J."/>
            <person name="Kronmiller B."/>
            <person name="Shen D."/>
            <person name="Strem M.D."/>
            <person name="Amoako-Attah I."/>
            <person name="Akrofi A.Y."/>
            <person name="Begoude B.A."/>
            <person name="Ten Hoopen G.M."/>
            <person name="Coulibaly K."/>
            <person name="Kebe B.I."/>
            <person name="Melnick R.L."/>
            <person name="Guiltinan M.J."/>
            <person name="Tyler B.M."/>
            <person name="Meinhardt L.W."/>
            <person name="Bailey B.A."/>
        </authorList>
    </citation>
    <scope>NUCLEOTIDE SEQUENCE [LARGE SCALE GENOMIC DNA]</scope>
    <source>
        <strain evidence="4">sbr112.9</strain>
    </source>
</reference>
<feature type="compositionally biased region" description="Low complexity" evidence="1">
    <location>
        <begin position="173"/>
        <end position="193"/>
    </location>
</feature>
<sequence>MLRISQSILLAFAVFSTLKVANGAECTDAEWQSSQGIWKWAATTSACAQYAIGDNYVSAPCTATSCVAVMEKVGEQLPDCTVSGVNNKVEVQNAMTVCNGEDLIATDAPFVSPPTAAPLVTIAPITTIAPFQTLAPLSSLAPRPGGDASGTTESTATTAPTSTDGSIGSGLGSPFTSGSSATPSPAATSSTTSCTTSQVSNLESLYSQAAKSSSCAPDASTSSYSIYIFTKCASSCASKLKILAGDLPNCYYDYESSNKKTSLLEQIDDCTGSNHANYISTTLFLSTTSATSDASSTTLHLSQVLFGLLLVDTTISPTYSCLTF</sequence>
<dbReference type="InterPro" id="IPR002200">
    <property type="entry name" value="Elicitin"/>
</dbReference>
<accession>A0A2P4Y826</accession>
<keyword evidence="4" id="KW-1185">Reference proteome</keyword>
<evidence type="ECO:0000256" key="1">
    <source>
        <dbReference type="SAM" id="MobiDB-lite"/>
    </source>
</evidence>
<feature type="signal peptide" evidence="2">
    <location>
        <begin position="1"/>
        <end position="23"/>
    </location>
</feature>
<gene>
    <name evidence="3" type="ORF">PHPALM_9146</name>
</gene>
<evidence type="ECO:0000256" key="2">
    <source>
        <dbReference type="SAM" id="SignalP"/>
    </source>
</evidence>
<dbReference type="GO" id="GO:0005576">
    <property type="term" value="C:extracellular region"/>
    <property type="evidence" value="ECO:0007669"/>
    <property type="project" value="InterPro"/>
</dbReference>
<comment type="caution">
    <text evidence="3">The sequence shown here is derived from an EMBL/GenBank/DDBJ whole genome shotgun (WGS) entry which is preliminary data.</text>
</comment>